<sequence>MVTTRTLQRRFIQAAAKLADYFAAVLAA</sequence>
<reference evidence="1 2" key="1">
    <citation type="journal article" date="2018" name="Front. Plant Sci.">
        <title>Red Clover (Trifolium pratense) and Zigzag Clover (T. medium) - A Picture of Genomic Similarities and Differences.</title>
        <authorList>
            <person name="Dluhosova J."/>
            <person name="Istvanek J."/>
            <person name="Nedelnik J."/>
            <person name="Repkova J."/>
        </authorList>
    </citation>
    <scope>NUCLEOTIDE SEQUENCE [LARGE SCALE GENOMIC DNA]</scope>
    <source>
        <strain evidence="2">cv. 10/8</strain>
        <tissue evidence="1">Leaf</tissue>
    </source>
</reference>
<evidence type="ECO:0000313" key="1">
    <source>
        <dbReference type="EMBL" id="MCI56674.1"/>
    </source>
</evidence>
<comment type="caution">
    <text evidence="1">The sequence shown here is derived from an EMBL/GenBank/DDBJ whole genome shotgun (WGS) entry which is preliminary data.</text>
</comment>
<keyword evidence="2" id="KW-1185">Reference proteome</keyword>
<feature type="non-terminal residue" evidence="1">
    <location>
        <position position="28"/>
    </location>
</feature>
<dbReference type="AlphaFoldDB" id="A0A392T834"/>
<accession>A0A392T834</accession>
<proteinExistence type="predicted"/>
<protein>
    <submittedName>
        <fullName evidence="1">Uncharacterized protein</fullName>
    </submittedName>
</protein>
<organism evidence="1 2">
    <name type="scientific">Trifolium medium</name>
    <dbReference type="NCBI Taxonomy" id="97028"/>
    <lineage>
        <taxon>Eukaryota</taxon>
        <taxon>Viridiplantae</taxon>
        <taxon>Streptophyta</taxon>
        <taxon>Embryophyta</taxon>
        <taxon>Tracheophyta</taxon>
        <taxon>Spermatophyta</taxon>
        <taxon>Magnoliopsida</taxon>
        <taxon>eudicotyledons</taxon>
        <taxon>Gunneridae</taxon>
        <taxon>Pentapetalae</taxon>
        <taxon>rosids</taxon>
        <taxon>fabids</taxon>
        <taxon>Fabales</taxon>
        <taxon>Fabaceae</taxon>
        <taxon>Papilionoideae</taxon>
        <taxon>50 kb inversion clade</taxon>
        <taxon>NPAAA clade</taxon>
        <taxon>Hologalegina</taxon>
        <taxon>IRL clade</taxon>
        <taxon>Trifolieae</taxon>
        <taxon>Trifolium</taxon>
    </lineage>
</organism>
<dbReference type="Proteomes" id="UP000265520">
    <property type="component" value="Unassembled WGS sequence"/>
</dbReference>
<evidence type="ECO:0000313" key="2">
    <source>
        <dbReference type="Proteomes" id="UP000265520"/>
    </source>
</evidence>
<dbReference type="EMBL" id="LXQA010515993">
    <property type="protein sequence ID" value="MCI56674.1"/>
    <property type="molecule type" value="Genomic_DNA"/>
</dbReference>
<name>A0A392T834_9FABA</name>